<organism evidence="7 8">
    <name type="scientific">Succinivibrio dextrinosolvens</name>
    <dbReference type="NCBI Taxonomy" id="83771"/>
    <lineage>
        <taxon>Bacteria</taxon>
        <taxon>Pseudomonadati</taxon>
        <taxon>Pseudomonadota</taxon>
        <taxon>Gammaproteobacteria</taxon>
        <taxon>Aeromonadales</taxon>
        <taxon>Succinivibrionaceae</taxon>
        <taxon>Succinivibrio</taxon>
    </lineage>
</organism>
<dbReference type="OrthoDB" id="9789078at2"/>
<keyword evidence="8" id="KW-1185">Reference proteome</keyword>
<dbReference type="GO" id="GO:0071555">
    <property type="term" value="P:cell wall organization"/>
    <property type="evidence" value="ECO:0007669"/>
    <property type="project" value="TreeGrafter"/>
</dbReference>
<keyword evidence="4" id="KW-1133">Transmembrane helix</keyword>
<comment type="subcellular location">
    <subcellularLocation>
        <location evidence="1">Membrane</location>
    </subcellularLocation>
</comment>
<evidence type="ECO:0000256" key="3">
    <source>
        <dbReference type="ARBA" id="ARBA00023136"/>
    </source>
</evidence>
<accession>A0A662ZBN5</accession>
<dbReference type="Gene3D" id="3.90.1310.10">
    <property type="entry name" value="Penicillin-binding protein 2a (Domain 2)"/>
    <property type="match status" value="1"/>
</dbReference>
<dbReference type="Proteomes" id="UP000243374">
    <property type="component" value="Unassembled WGS sequence"/>
</dbReference>
<dbReference type="PANTHER" id="PTHR30627">
    <property type="entry name" value="PEPTIDOGLYCAN D,D-TRANSPEPTIDASE"/>
    <property type="match status" value="1"/>
</dbReference>
<keyword evidence="3 4" id="KW-0472">Membrane</keyword>
<dbReference type="Gene3D" id="3.30.450.330">
    <property type="match status" value="1"/>
</dbReference>
<dbReference type="InterPro" id="IPR012338">
    <property type="entry name" value="Beta-lactam/transpept-like"/>
</dbReference>
<keyword evidence="7" id="KW-0132">Cell division</keyword>
<feature type="domain" description="Penicillin-binding protein dimerisation" evidence="6">
    <location>
        <begin position="63"/>
        <end position="214"/>
    </location>
</feature>
<evidence type="ECO:0000313" key="7">
    <source>
        <dbReference type="EMBL" id="SFK35224.1"/>
    </source>
</evidence>
<keyword evidence="2" id="KW-0378">Hydrolase</keyword>
<protein>
    <submittedName>
        <fullName evidence="7">Cell division protein FtsI (Penicillin-binding protein 3)</fullName>
    </submittedName>
</protein>
<dbReference type="InterPro" id="IPR050515">
    <property type="entry name" value="Beta-lactam/transpept"/>
</dbReference>
<dbReference type="InterPro" id="IPR001460">
    <property type="entry name" value="PCN-bd_Tpept"/>
</dbReference>
<keyword evidence="4" id="KW-0812">Transmembrane</keyword>
<dbReference type="GO" id="GO:0008658">
    <property type="term" value="F:penicillin binding"/>
    <property type="evidence" value="ECO:0007669"/>
    <property type="project" value="InterPro"/>
</dbReference>
<reference evidence="7 8" key="1">
    <citation type="submission" date="2016-10" db="EMBL/GenBank/DDBJ databases">
        <authorList>
            <person name="Varghese N."/>
            <person name="Submissions S."/>
        </authorList>
    </citation>
    <scope>NUCLEOTIDE SEQUENCE [LARGE SCALE GENOMIC DNA]</scope>
    <source>
        <strain evidence="7 8">22B</strain>
    </source>
</reference>
<evidence type="ECO:0000256" key="2">
    <source>
        <dbReference type="ARBA" id="ARBA00022645"/>
    </source>
</evidence>
<proteinExistence type="predicted"/>
<feature type="transmembrane region" description="Helical" evidence="4">
    <location>
        <begin position="20"/>
        <end position="39"/>
    </location>
</feature>
<dbReference type="Gene3D" id="3.40.710.10">
    <property type="entry name" value="DD-peptidase/beta-lactamase superfamily"/>
    <property type="match status" value="1"/>
</dbReference>
<name>A0A662ZBN5_9GAMM</name>
<keyword evidence="2" id="KW-0121">Carboxypeptidase</keyword>
<sequence>MALIHEQGSSRLQISKFRIFTVWSIAFLIMAALIGRLLWIQILYPEKLIAEGNARVVRNYHYEPPRGLITDRNGKILAISVPVKTVDADPKFLHEEGVYADKKKMAEIARILEIDVNALYKKTADQTRRFVHLKRYLDVDKAKKLKALGKNGIILGDSYRRHYPTGAMNATLIGILNGEGAGVYGVEQSFNSFLTSTASTRLAKKDKFNHIVENLGTVKKGTQGGSLVLSIDNRLQEVAFAALENTVKENDADSGTAVLMDVKTGEVLAIANSPSFDPNDRKTFDSTNAKNRAVTDIFEPGSTMKPLVALAALEAKTTSWNEVFDTRPFIVDGKMVRDSHAMSQGTLADIIKYSSNTGMARISMRLGPHKIMSVLDRFGFGSKTASGLAGESPGRLNENRPFWSEIDKATLGFGYGVAVTNIQLTSAYATLANGGNRLPVSILRVSKVPESTNVMSPKLVVNMQRALESVVNNGTGGKAAIDRYRVAGKTGTAKIASGGTYGKFYMATFAGFAPISNPRFALVVVINAPKAGKFYGGTVSGPAFSEIMSRALQLYNIKPDVPLEKENNKKDK</sequence>
<dbReference type="GO" id="GO:0051301">
    <property type="term" value="P:cell division"/>
    <property type="evidence" value="ECO:0007669"/>
    <property type="project" value="UniProtKB-KW"/>
</dbReference>
<dbReference type="SUPFAM" id="SSF56601">
    <property type="entry name" value="beta-lactamase/transpeptidase-like"/>
    <property type="match status" value="1"/>
</dbReference>
<dbReference type="GO" id="GO:0004180">
    <property type="term" value="F:carboxypeptidase activity"/>
    <property type="evidence" value="ECO:0007669"/>
    <property type="project" value="UniProtKB-KW"/>
</dbReference>
<keyword evidence="2" id="KW-0645">Protease</keyword>
<dbReference type="EMBL" id="FOSF01000059">
    <property type="protein sequence ID" value="SFK35224.1"/>
    <property type="molecule type" value="Genomic_DNA"/>
</dbReference>
<dbReference type="Pfam" id="PF00905">
    <property type="entry name" value="Transpeptidase"/>
    <property type="match status" value="1"/>
</dbReference>
<dbReference type="InterPro" id="IPR005311">
    <property type="entry name" value="PBP_dimer"/>
</dbReference>
<keyword evidence="7" id="KW-0131">Cell cycle</keyword>
<evidence type="ECO:0000259" key="6">
    <source>
        <dbReference type="Pfam" id="PF03717"/>
    </source>
</evidence>
<evidence type="ECO:0000259" key="5">
    <source>
        <dbReference type="Pfam" id="PF00905"/>
    </source>
</evidence>
<evidence type="ECO:0000256" key="4">
    <source>
        <dbReference type="SAM" id="Phobius"/>
    </source>
</evidence>
<dbReference type="InterPro" id="IPR036138">
    <property type="entry name" value="PBP_dimer_sf"/>
</dbReference>
<dbReference type="PANTHER" id="PTHR30627:SF1">
    <property type="entry name" value="PEPTIDOGLYCAN D,D-TRANSPEPTIDASE FTSI"/>
    <property type="match status" value="1"/>
</dbReference>
<gene>
    <name evidence="7" type="ORF">SAMN04487865_105912</name>
</gene>
<dbReference type="Pfam" id="PF03717">
    <property type="entry name" value="PBP_dimer"/>
    <property type="match status" value="1"/>
</dbReference>
<dbReference type="AlphaFoldDB" id="A0A662ZBN5"/>
<evidence type="ECO:0000313" key="8">
    <source>
        <dbReference type="Proteomes" id="UP000243374"/>
    </source>
</evidence>
<dbReference type="SUPFAM" id="SSF56519">
    <property type="entry name" value="Penicillin binding protein dimerisation domain"/>
    <property type="match status" value="1"/>
</dbReference>
<evidence type="ECO:0000256" key="1">
    <source>
        <dbReference type="ARBA" id="ARBA00004370"/>
    </source>
</evidence>
<dbReference type="GO" id="GO:0005886">
    <property type="term" value="C:plasma membrane"/>
    <property type="evidence" value="ECO:0007669"/>
    <property type="project" value="TreeGrafter"/>
</dbReference>
<feature type="domain" description="Penicillin-binding protein transpeptidase" evidence="5">
    <location>
        <begin position="255"/>
        <end position="548"/>
    </location>
</feature>